<dbReference type="GeneID" id="19878904"/>
<name>L2GWM8_VAVCU</name>
<evidence type="ECO:0000256" key="5">
    <source>
        <dbReference type="ARBA" id="ARBA00023136"/>
    </source>
</evidence>
<dbReference type="EMBL" id="GL877417">
    <property type="protein sequence ID" value="ELA47490.1"/>
    <property type="molecule type" value="Genomic_DNA"/>
</dbReference>
<dbReference type="GO" id="GO:0005794">
    <property type="term" value="C:Golgi apparatus"/>
    <property type="evidence" value="ECO:0007669"/>
    <property type="project" value="TreeGrafter"/>
</dbReference>
<organism evidence="7 8">
    <name type="scientific">Vavraia culicis (isolate floridensis)</name>
    <name type="common">Microsporidian parasite</name>
    <dbReference type="NCBI Taxonomy" id="948595"/>
    <lineage>
        <taxon>Eukaryota</taxon>
        <taxon>Fungi</taxon>
        <taxon>Fungi incertae sedis</taxon>
        <taxon>Microsporidia</taxon>
        <taxon>Pleistophoridae</taxon>
        <taxon>Vavraia</taxon>
    </lineage>
</organism>
<comment type="similarity">
    <text evidence="2">Belongs to the CDC50/LEM3 family.</text>
</comment>
<dbReference type="InterPro" id="IPR005045">
    <property type="entry name" value="CDC50/LEM3_fam"/>
</dbReference>
<dbReference type="InParanoid" id="L2GWM8"/>
<keyword evidence="5 6" id="KW-0472">Membrane</keyword>
<evidence type="ECO:0000256" key="2">
    <source>
        <dbReference type="ARBA" id="ARBA00009457"/>
    </source>
</evidence>
<feature type="transmembrane region" description="Helical" evidence="6">
    <location>
        <begin position="59"/>
        <end position="81"/>
    </location>
</feature>
<evidence type="ECO:0000313" key="8">
    <source>
        <dbReference type="Proteomes" id="UP000011081"/>
    </source>
</evidence>
<dbReference type="FunCoup" id="L2GWM8">
    <property type="interactions" value="85"/>
</dbReference>
<dbReference type="PANTHER" id="PTHR10926:SF0">
    <property type="entry name" value="CDC50, ISOFORM A"/>
    <property type="match status" value="1"/>
</dbReference>
<dbReference type="RefSeq" id="XP_008074042.1">
    <property type="nucleotide sequence ID" value="XM_008075851.1"/>
</dbReference>
<keyword evidence="4 6" id="KW-1133">Transmembrane helix</keyword>
<evidence type="ECO:0000256" key="1">
    <source>
        <dbReference type="ARBA" id="ARBA00004141"/>
    </source>
</evidence>
<evidence type="ECO:0000256" key="6">
    <source>
        <dbReference type="SAM" id="Phobius"/>
    </source>
</evidence>
<evidence type="ECO:0000256" key="3">
    <source>
        <dbReference type="ARBA" id="ARBA00022692"/>
    </source>
</evidence>
<gene>
    <name evidence="7" type="ORF">VCUG_01022</name>
</gene>
<dbReference type="GO" id="GO:0005783">
    <property type="term" value="C:endoplasmic reticulum"/>
    <property type="evidence" value="ECO:0007669"/>
    <property type="project" value="TreeGrafter"/>
</dbReference>
<comment type="subcellular location">
    <subcellularLocation>
        <location evidence="1">Membrane</location>
        <topology evidence="1">Multi-pass membrane protein</topology>
    </subcellularLocation>
</comment>
<dbReference type="Pfam" id="PF03381">
    <property type="entry name" value="CDC50"/>
    <property type="match status" value="1"/>
</dbReference>
<dbReference type="OrthoDB" id="340608at2759"/>
<dbReference type="GO" id="GO:0005886">
    <property type="term" value="C:plasma membrane"/>
    <property type="evidence" value="ECO:0007669"/>
    <property type="project" value="TreeGrafter"/>
</dbReference>
<dbReference type="PANTHER" id="PTHR10926">
    <property type="entry name" value="CELL CYCLE CONTROL PROTEIN 50"/>
    <property type="match status" value="1"/>
</dbReference>
<sequence length="304" mass="34834">MRYLFYDAVHPRTPLPFLFIILIITTLFRAPMLPYLNINVRRILEERTVGFNKPSFNLFPLYILLSVSCIGLSIVLGYLHMTTFQAVLPSSGTISVPRKMTLNFYVKFHNFTQNHILYARSISKDQLYGKKWTDLDRCKPIIRDEGQIVYPCGLISDTLPFDTVVLVGSEGRIEPSTKGIAKGAHKKRIKALSTDVAVTKPPSWPNRTGTLATEQSDDQVVDLSENERFVNWIQIAAFSRFKKLFGRFHDLEKGDYDVIVENKGDLGRRSVLLREKRLIDVDSYWLPVYLMVGGIFILFPILLK</sequence>
<evidence type="ECO:0000256" key="4">
    <source>
        <dbReference type="ARBA" id="ARBA00022989"/>
    </source>
</evidence>
<reference evidence="8" key="1">
    <citation type="submission" date="2011-03" db="EMBL/GenBank/DDBJ databases">
        <title>The genome sequence of Vavraia culicis strain floridensis.</title>
        <authorList>
            <consortium name="The Broad Institute Genome Sequencing Platform"/>
            <person name="Cuomo C."/>
            <person name="Becnel J."/>
            <person name="Sanscrainte N."/>
            <person name="Young S.K."/>
            <person name="Zeng Q."/>
            <person name="Gargeya S."/>
            <person name="Fitzgerald M."/>
            <person name="Haas B."/>
            <person name="Abouelleil A."/>
            <person name="Alvarado L."/>
            <person name="Arachchi H.M."/>
            <person name="Berlin A."/>
            <person name="Chapman S.B."/>
            <person name="Gearin G."/>
            <person name="Goldberg J."/>
            <person name="Griggs A."/>
            <person name="Gujja S."/>
            <person name="Hansen M."/>
            <person name="Heiman D."/>
            <person name="Howarth C."/>
            <person name="Larimer J."/>
            <person name="Lui A."/>
            <person name="MacDonald P.J.P."/>
            <person name="McCowen C."/>
            <person name="Montmayeur A."/>
            <person name="Murphy C."/>
            <person name="Neiman D."/>
            <person name="Pearson M."/>
            <person name="Priest M."/>
            <person name="Roberts A."/>
            <person name="Saif S."/>
            <person name="Shea T."/>
            <person name="Sisk P."/>
            <person name="Stolte C."/>
            <person name="Sykes S."/>
            <person name="Wortman J."/>
            <person name="Nusbaum C."/>
            <person name="Birren B."/>
        </authorList>
    </citation>
    <scope>NUCLEOTIDE SEQUENCE [LARGE SCALE GENOMIC DNA]</scope>
    <source>
        <strain evidence="8">floridensis</strain>
    </source>
</reference>
<feature type="transmembrane region" description="Helical" evidence="6">
    <location>
        <begin position="284"/>
        <end position="303"/>
    </location>
</feature>
<proteinExistence type="inferred from homology"/>
<dbReference type="OMA" id="ERFVNWI"/>
<dbReference type="Proteomes" id="UP000011081">
    <property type="component" value="Unassembled WGS sequence"/>
</dbReference>
<accession>L2GWM8</accession>
<evidence type="ECO:0000313" key="7">
    <source>
        <dbReference type="EMBL" id="ELA47490.1"/>
    </source>
</evidence>
<dbReference type="STRING" id="948595.L2GWM8"/>
<keyword evidence="3 6" id="KW-0812">Transmembrane</keyword>
<protein>
    <submittedName>
        <fullName evidence="7">Uncharacterized protein</fullName>
    </submittedName>
</protein>
<keyword evidence="8" id="KW-1185">Reference proteome</keyword>
<dbReference type="VEuPathDB" id="MicrosporidiaDB:VCUG_01022"/>
<dbReference type="AlphaFoldDB" id="L2GWM8"/>
<feature type="transmembrane region" description="Helical" evidence="6">
    <location>
        <begin position="15"/>
        <end position="38"/>
    </location>
</feature>
<dbReference type="HOGENOM" id="CLU_090044_0_0_1"/>